<dbReference type="AlphaFoldDB" id="A0A835MUZ4"/>
<name>A0A835MUZ4_9ROSI</name>
<evidence type="ECO:0000313" key="1">
    <source>
        <dbReference type="EMBL" id="KAF9674436.1"/>
    </source>
</evidence>
<proteinExistence type="predicted"/>
<evidence type="ECO:0000313" key="2">
    <source>
        <dbReference type="Proteomes" id="UP000657918"/>
    </source>
</evidence>
<accession>A0A835MUZ4</accession>
<dbReference type="Proteomes" id="UP000657918">
    <property type="component" value="Unassembled WGS sequence"/>
</dbReference>
<gene>
    <name evidence="1" type="ORF">SADUNF_Sadunf10G0127000</name>
</gene>
<reference evidence="1 2" key="1">
    <citation type="submission" date="2020-10" db="EMBL/GenBank/DDBJ databases">
        <title>Plant Genome Project.</title>
        <authorList>
            <person name="Zhang R.-G."/>
        </authorList>
    </citation>
    <scope>NUCLEOTIDE SEQUENCE [LARGE SCALE GENOMIC DNA]</scope>
    <source>
        <strain evidence="1">FAFU-HL-1</strain>
        <tissue evidence="1">Leaf</tissue>
    </source>
</reference>
<keyword evidence="2" id="KW-1185">Reference proteome</keyword>
<comment type="caution">
    <text evidence="1">The sequence shown here is derived from an EMBL/GenBank/DDBJ whole genome shotgun (WGS) entry which is preliminary data.</text>
</comment>
<sequence>MNRETIGTQKLLYRSRQLQTDTPHVGGMKSQKILPMRKRKERIFNSLHHQCIRRVDGVWFCCRICA</sequence>
<dbReference type="EMBL" id="JADGMS010000010">
    <property type="protein sequence ID" value="KAF9674436.1"/>
    <property type="molecule type" value="Genomic_DNA"/>
</dbReference>
<protein>
    <submittedName>
        <fullName evidence="1">Uncharacterized protein</fullName>
    </submittedName>
</protein>
<organism evidence="1 2">
    <name type="scientific">Salix dunnii</name>
    <dbReference type="NCBI Taxonomy" id="1413687"/>
    <lineage>
        <taxon>Eukaryota</taxon>
        <taxon>Viridiplantae</taxon>
        <taxon>Streptophyta</taxon>
        <taxon>Embryophyta</taxon>
        <taxon>Tracheophyta</taxon>
        <taxon>Spermatophyta</taxon>
        <taxon>Magnoliopsida</taxon>
        <taxon>eudicotyledons</taxon>
        <taxon>Gunneridae</taxon>
        <taxon>Pentapetalae</taxon>
        <taxon>rosids</taxon>
        <taxon>fabids</taxon>
        <taxon>Malpighiales</taxon>
        <taxon>Salicaceae</taxon>
        <taxon>Saliceae</taxon>
        <taxon>Salix</taxon>
    </lineage>
</organism>